<dbReference type="AlphaFoldDB" id="A0A9E7L3R7"/>
<sequence>MTNVRKGQLCLCTKPEASASSPFVSPHVEVRVYVLYLFSLPTSAALTLCLHAACAIRIAAAMKPTVHKPPPAAVGLVCLAVVLLAFVYLVIYPKEFELQSFVTACRPSSSAAAASFTEPVTVKPDFRLLLGPAPTCTSDATSSASFTRSRPTSPPTSMSTSSSAT</sequence>
<keyword evidence="4" id="KW-1185">Reference proteome</keyword>
<evidence type="ECO:0000313" key="4">
    <source>
        <dbReference type="Proteomes" id="UP001055439"/>
    </source>
</evidence>
<evidence type="ECO:0000256" key="2">
    <source>
        <dbReference type="SAM" id="Phobius"/>
    </source>
</evidence>
<accession>A0A9E7L3R7</accession>
<proteinExistence type="predicted"/>
<feature type="transmembrane region" description="Helical" evidence="2">
    <location>
        <begin position="33"/>
        <end position="60"/>
    </location>
</feature>
<organism evidence="3 4">
    <name type="scientific">Musa troglodytarum</name>
    <name type="common">fe'i banana</name>
    <dbReference type="NCBI Taxonomy" id="320322"/>
    <lineage>
        <taxon>Eukaryota</taxon>
        <taxon>Viridiplantae</taxon>
        <taxon>Streptophyta</taxon>
        <taxon>Embryophyta</taxon>
        <taxon>Tracheophyta</taxon>
        <taxon>Spermatophyta</taxon>
        <taxon>Magnoliopsida</taxon>
        <taxon>Liliopsida</taxon>
        <taxon>Zingiberales</taxon>
        <taxon>Musaceae</taxon>
        <taxon>Musa</taxon>
    </lineage>
</organism>
<evidence type="ECO:0000313" key="3">
    <source>
        <dbReference type="EMBL" id="URE36799.1"/>
    </source>
</evidence>
<reference evidence="3" key="1">
    <citation type="submission" date="2022-05" db="EMBL/GenBank/DDBJ databases">
        <title>The Musa troglodytarum L. genome provides insights into the mechanism of non-climacteric behaviour and enrichment of carotenoids.</title>
        <authorList>
            <person name="Wang J."/>
        </authorList>
    </citation>
    <scope>NUCLEOTIDE SEQUENCE</scope>
    <source>
        <tissue evidence="3">Leaf</tissue>
    </source>
</reference>
<dbReference type="EMBL" id="CP097510">
    <property type="protein sequence ID" value="URE36799.1"/>
    <property type="molecule type" value="Genomic_DNA"/>
</dbReference>
<keyword evidence="2" id="KW-0472">Membrane</keyword>
<dbReference type="Proteomes" id="UP001055439">
    <property type="component" value="Chromosome 8"/>
</dbReference>
<keyword evidence="2" id="KW-1133">Transmembrane helix</keyword>
<feature type="transmembrane region" description="Helical" evidence="2">
    <location>
        <begin position="72"/>
        <end position="91"/>
    </location>
</feature>
<evidence type="ECO:0000256" key="1">
    <source>
        <dbReference type="SAM" id="MobiDB-lite"/>
    </source>
</evidence>
<protein>
    <submittedName>
        <fullName evidence="3">Uncharacterized protein</fullName>
    </submittedName>
</protein>
<gene>
    <name evidence="3" type="ORF">MUK42_17084</name>
</gene>
<keyword evidence="2" id="KW-0812">Transmembrane</keyword>
<feature type="region of interest" description="Disordered" evidence="1">
    <location>
        <begin position="135"/>
        <end position="165"/>
    </location>
</feature>
<name>A0A9E7L3R7_9LILI</name>